<reference evidence="2" key="1">
    <citation type="submission" date="2014-12" db="EMBL/GenBank/DDBJ databases">
        <title>Parallel Evolution in Life History Adaptation Evident in the Tissue-Specific Poeciliopsis prolifica transcriptome.</title>
        <authorList>
            <person name="Jue N.K."/>
            <person name="Foley R.J."/>
            <person name="Obergfell C."/>
            <person name="Reznick D.N."/>
            <person name="O'Neill R.J."/>
            <person name="O'Neill M.J."/>
        </authorList>
    </citation>
    <scope>NUCLEOTIDE SEQUENCE</scope>
</reference>
<feature type="compositionally biased region" description="Basic and acidic residues" evidence="1">
    <location>
        <begin position="37"/>
        <end position="55"/>
    </location>
</feature>
<sequence>MDPAQANNTMSSSEPPGSRNCDGEKEEPSLNDSSATEGEKENAGKPADIKHEKNGENIVDGFVFIDEETGAVEEHTTDSPSPPFSSVQAQNEAQLASSSWGGLWPTVNIFRFTNGQTCV</sequence>
<evidence type="ECO:0000313" key="2">
    <source>
        <dbReference type="EMBL" id="JAO06922.1"/>
    </source>
</evidence>
<dbReference type="AlphaFoldDB" id="A0A0S7EZ87"/>
<organism evidence="2">
    <name type="scientific">Poeciliopsis prolifica</name>
    <name type="common">blackstripe livebearer</name>
    <dbReference type="NCBI Taxonomy" id="188132"/>
    <lineage>
        <taxon>Eukaryota</taxon>
        <taxon>Metazoa</taxon>
        <taxon>Chordata</taxon>
        <taxon>Craniata</taxon>
        <taxon>Vertebrata</taxon>
        <taxon>Euteleostomi</taxon>
        <taxon>Actinopterygii</taxon>
        <taxon>Neopterygii</taxon>
        <taxon>Teleostei</taxon>
        <taxon>Neoteleostei</taxon>
        <taxon>Acanthomorphata</taxon>
        <taxon>Ovalentaria</taxon>
        <taxon>Atherinomorphae</taxon>
        <taxon>Cyprinodontiformes</taxon>
        <taxon>Poeciliidae</taxon>
        <taxon>Poeciliinae</taxon>
        <taxon>Poeciliopsis</taxon>
    </lineage>
</organism>
<name>A0A0S7EZ87_9TELE</name>
<dbReference type="EMBL" id="GBYX01474744">
    <property type="protein sequence ID" value="JAO06922.1"/>
    <property type="molecule type" value="Transcribed_RNA"/>
</dbReference>
<proteinExistence type="predicted"/>
<gene>
    <name evidence="2" type="primary">PPUP7447</name>
</gene>
<protein>
    <submittedName>
        <fullName evidence="2">PPUP7447</fullName>
    </submittedName>
</protein>
<feature type="non-terminal residue" evidence="2">
    <location>
        <position position="119"/>
    </location>
</feature>
<feature type="compositionally biased region" description="Polar residues" evidence="1">
    <location>
        <begin position="1"/>
        <end position="15"/>
    </location>
</feature>
<feature type="region of interest" description="Disordered" evidence="1">
    <location>
        <begin position="1"/>
        <end position="55"/>
    </location>
</feature>
<feature type="region of interest" description="Disordered" evidence="1">
    <location>
        <begin position="72"/>
        <end position="92"/>
    </location>
</feature>
<accession>A0A0S7EZ87</accession>
<evidence type="ECO:0000256" key="1">
    <source>
        <dbReference type="SAM" id="MobiDB-lite"/>
    </source>
</evidence>